<dbReference type="InterPro" id="IPR023696">
    <property type="entry name" value="Ureohydrolase_dom_sf"/>
</dbReference>
<evidence type="ECO:0000313" key="4">
    <source>
        <dbReference type="Proteomes" id="UP000515908"/>
    </source>
</evidence>
<dbReference type="VEuPathDB" id="TriTrypDB:ADEAN_000501000"/>
<dbReference type="Proteomes" id="UP000515908">
    <property type="component" value="Chromosome 09"/>
</dbReference>
<proteinExistence type="predicted"/>
<dbReference type="AlphaFoldDB" id="A0A7G2CH55"/>
<organism evidence="3 4">
    <name type="scientific">Angomonas deanei</name>
    <dbReference type="NCBI Taxonomy" id="59799"/>
    <lineage>
        <taxon>Eukaryota</taxon>
        <taxon>Discoba</taxon>
        <taxon>Euglenozoa</taxon>
        <taxon>Kinetoplastea</taxon>
        <taxon>Metakinetoplastina</taxon>
        <taxon>Trypanosomatida</taxon>
        <taxon>Trypanosomatidae</taxon>
        <taxon>Strigomonadinae</taxon>
        <taxon>Angomonas</taxon>
    </lineage>
</organism>
<dbReference type="PANTHER" id="PTHR10625:SF4">
    <property type="entry name" value="DEACETYLASE, PUTATIVE-RELATED"/>
    <property type="match status" value="1"/>
</dbReference>
<evidence type="ECO:0000313" key="3">
    <source>
        <dbReference type="EMBL" id="CAD2217532.1"/>
    </source>
</evidence>
<evidence type="ECO:0000259" key="2">
    <source>
        <dbReference type="Pfam" id="PF00850"/>
    </source>
</evidence>
<accession>A0A7G2CH55</accession>
<keyword evidence="4" id="KW-1185">Reference proteome</keyword>
<feature type="region of interest" description="Disordered" evidence="1">
    <location>
        <begin position="59"/>
        <end position="97"/>
    </location>
</feature>
<dbReference type="Gene3D" id="3.40.800.20">
    <property type="entry name" value="Histone deacetylase domain"/>
    <property type="match status" value="1"/>
</dbReference>
<feature type="compositionally biased region" description="Low complexity" evidence="1">
    <location>
        <begin position="61"/>
        <end position="73"/>
    </location>
</feature>
<protein>
    <submittedName>
        <fullName evidence="3">Histone deacetylase domain containing protein, putative</fullName>
    </submittedName>
</protein>
<evidence type="ECO:0000256" key="1">
    <source>
        <dbReference type="SAM" id="MobiDB-lite"/>
    </source>
</evidence>
<dbReference type="PANTHER" id="PTHR10625">
    <property type="entry name" value="HISTONE DEACETYLASE HDAC1-RELATED"/>
    <property type="match status" value="1"/>
</dbReference>
<dbReference type="GO" id="GO:0004407">
    <property type="term" value="F:histone deacetylase activity"/>
    <property type="evidence" value="ECO:0007669"/>
    <property type="project" value="TreeGrafter"/>
</dbReference>
<dbReference type="GO" id="GO:0040029">
    <property type="term" value="P:epigenetic regulation of gene expression"/>
    <property type="evidence" value="ECO:0007669"/>
    <property type="project" value="TreeGrafter"/>
</dbReference>
<name>A0A7G2CH55_9TRYP</name>
<dbReference type="EMBL" id="LR877153">
    <property type="protein sequence ID" value="CAD2217532.1"/>
    <property type="molecule type" value="Genomic_DNA"/>
</dbReference>
<feature type="region of interest" description="Disordered" evidence="1">
    <location>
        <begin position="1"/>
        <end position="45"/>
    </location>
</feature>
<dbReference type="SUPFAM" id="SSF52768">
    <property type="entry name" value="Arginase/deacetylase"/>
    <property type="match status" value="1"/>
</dbReference>
<dbReference type="GO" id="GO:0000118">
    <property type="term" value="C:histone deacetylase complex"/>
    <property type="evidence" value="ECO:0007669"/>
    <property type="project" value="TreeGrafter"/>
</dbReference>
<sequence>MAPPKPEETQAQDPPKVVEAEATDPTERSTRRRAPVDYASLEKQLDITDDDVLAMFGARASSSSSSSSSSGSSTREGASHRGLGAVHNPGDTPGLSLDSWTPVEEEEPYYPGTGHLERLGGDDCEAARGRNINIPWPCHGFGDLEYLRVVHEIVIPAGKEFQPDLVLISCGFDSARGDLLGSMMVTASGYYAMTTALCQAFHKVVAVLEGGYHVGNVAKCSEAVLRALLEQSGTDGVPRGRVLWHQTGDLIEEVKQTHAQFFSCFQ</sequence>
<dbReference type="InterPro" id="IPR037138">
    <property type="entry name" value="His_deacetylse_dom_sf"/>
</dbReference>
<dbReference type="InterPro" id="IPR023801">
    <property type="entry name" value="His_deacetylse_dom"/>
</dbReference>
<feature type="domain" description="Histone deacetylase" evidence="2">
    <location>
        <begin position="106"/>
        <end position="228"/>
    </location>
</feature>
<reference evidence="3 4" key="1">
    <citation type="submission" date="2020-08" db="EMBL/GenBank/DDBJ databases">
        <authorList>
            <person name="Newling K."/>
            <person name="Davey J."/>
            <person name="Forrester S."/>
        </authorList>
    </citation>
    <scope>NUCLEOTIDE SEQUENCE [LARGE SCALE GENOMIC DNA]</scope>
    <source>
        <strain evidence="4">Crithidia deanei Carvalho (ATCC PRA-265)</strain>
    </source>
</reference>
<gene>
    <name evidence="3" type="ORF">ADEAN_000501000</name>
</gene>
<dbReference type="Pfam" id="PF00850">
    <property type="entry name" value="Hist_deacetyl"/>
    <property type="match status" value="1"/>
</dbReference>